<dbReference type="AlphaFoldDB" id="A0A239A7W4"/>
<dbReference type="RefSeq" id="WP_143232431.1">
    <property type="nucleotide sequence ID" value="NZ_BOMU01000047.1"/>
</dbReference>
<organism evidence="2 3">
    <name type="scientific">Actinoplanes regularis</name>
    <dbReference type="NCBI Taxonomy" id="52697"/>
    <lineage>
        <taxon>Bacteria</taxon>
        <taxon>Bacillati</taxon>
        <taxon>Actinomycetota</taxon>
        <taxon>Actinomycetes</taxon>
        <taxon>Micromonosporales</taxon>
        <taxon>Micromonosporaceae</taxon>
        <taxon>Actinoplanes</taxon>
    </lineage>
</organism>
<name>A0A239A7W4_9ACTN</name>
<keyword evidence="3" id="KW-1185">Reference proteome</keyword>
<feature type="chain" id="PRO_5012308597" description="Neocarzinostatin family protein" evidence="1">
    <location>
        <begin position="32"/>
        <end position="240"/>
    </location>
</feature>
<accession>A0A239A7W4</accession>
<evidence type="ECO:0000256" key="1">
    <source>
        <dbReference type="SAM" id="SignalP"/>
    </source>
</evidence>
<reference evidence="2 3" key="1">
    <citation type="submission" date="2017-06" db="EMBL/GenBank/DDBJ databases">
        <authorList>
            <person name="Kim H.J."/>
            <person name="Triplett B.A."/>
        </authorList>
    </citation>
    <scope>NUCLEOTIDE SEQUENCE [LARGE SCALE GENOMIC DNA]</scope>
    <source>
        <strain evidence="2 3">DSM 43151</strain>
    </source>
</reference>
<dbReference type="Proteomes" id="UP000198415">
    <property type="component" value="Unassembled WGS sequence"/>
</dbReference>
<evidence type="ECO:0000313" key="2">
    <source>
        <dbReference type="EMBL" id="SNR90973.1"/>
    </source>
</evidence>
<feature type="signal peptide" evidence="1">
    <location>
        <begin position="1"/>
        <end position="31"/>
    </location>
</feature>
<proteinExistence type="predicted"/>
<gene>
    <name evidence="2" type="ORF">SAMN06264365_10787</name>
</gene>
<keyword evidence="1" id="KW-0732">Signal</keyword>
<evidence type="ECO:0008006" key="4">
    <source>
        <dbReference type="Google" id="ProtNLM"/>
    </source>
</evidence>
<sequence length="240" mass="24318">MRISWYRHRLGTAVLLGLTLLLADTTGAATAAAGSPSIATSAARAVATATSAARAAATATSATACEGAVVHEVDAAQPGALPPLCIAVGGVVRVVNTGPGSLVARPATMVDCFYAAGTYQCRLIRTGTVRLTLATGARELLVRVPATAPGQPSTACSPAGSVVNLDTAEELPWWSPCLRLGATLRVVNLGPGLLSATPADAVTCHYEAGVHACRFRRPASVVFTATSDATTRSVTAVVVR</sequence>
<evidence type="ECO:0000313" key="3">
    <source>
        <dbReference type="Proteomes" id="UP000198415"/>
    </source>
</evidence>
<dbReference type="EMBL" id="FZNR01000007">
    <property type="protein sequence ID" value="SNR90973.1"/>
    <property type="molecule type" value="Genomic_DNA"/>
</dbReference>
<protein>
    <recommendedName>
        <fullName evidence="4">Neocarzinostatin family protein</fullName>
    </recommendedName>
</protein>
<dbReference type="OrthoDB" id="3395498at2"/>